<name>A0A2H0WSM4_9BACT</name>
<gene>
    <name evidence="1" type="ORF">COT62_02705</name>
</gene>
<accession>A0A2H0WSM4</accession>
<proteinExistence type="predicted"/>
<comment type="caution">
    <text evidence="1">The sequence shown here is derived from an EMBL/GenBank/DDBJ whole genome shotgun (WGS) entry which is preliminary data.</text>
</comment>
<evidence type="ECO:0000313" key="2">
    <source>
        <dbReference type="Proteomes" id="UP000231198"/>
    </source>
</evidence>
<dbReference type="Proteomes" id="UP000231198">
    <property type="component" value="Unassembled WGS sequence"/>
</dbReference>
<protein>
    <submittedName>
        <fullName evidence="1">Uncharacterized protein</fullName>
    </submittedName>
</protein>
<evidence type="ECO:0000313" key="1">
    <source>
        <dbReference type="EMBL" id="PIS15643.1"/>
    </source>
</evidence>
<reference evidence="2" key="1">
    <citation type="submission" date="2017-09" db="EMBL/GenBank/DDBJ databases">
        <title>Depth-based differentiation of microbial function through sediment-hosted aquifers and enrichment of novel symbionts in the deep terrestrial subsurface.</title>
        <authorList>
            <person name="Probst A.J."/>
            <person name="Ladd B."/>
            <person name="Jarett J.K."/>
            <person name="Geller-Mcgrath D.E."/>
            <person name="Sieber C.M.K."/>
            <person name="Emerson J.B."/>
            <person name="Anantharaman K."/>
            <person name="Thomas B.C."/>
            <person name="Malmstrom R."/>
            <person name="Stieglmeier M."/>
            <person name="Klingl A."/>
            <person name="Woyke T."/>
            <person name="Ryan C.M."/>
            <person name="Banfield J.F."/>
        </authorList>
    </citation>
    <scope>NUCLEOTIDE SEQUENCE [LARGE SCALE GENOMIC DNA]</scope>
</reference>
<organism evidence="1 2">
    <name type="scientific">Candidatus Roizmanbacteria bacterium CG09_land_8_20_14_0_10_41_9</name>
    <dbReference type="NCBI Taxonomy" id="1974850"/>
    <lineage>
        <taxon>Bacteria</taxon>
        <taxon>Candidatus Roizmaniibacteriota</taxon>
    </lineage>
</organism>
<dbReference type="EMBL" id="PEZG01000057">
    <property type="protein sequence ID" value="PIS15643.1"/>
    <property type="molecule type" value="Genomic_DNA"/>
</dbReference>
<sequence>MEQSVTYLYVILETPEYAGRACFHGDGAKEHDNFELYIDDLNLSLNETDKKKLKDDIIKRPLNGELKKEISKIQL</sequence>
<dbReference type="AlphaFoldDB" id="A0A2H0WSM4"/>